<dbReference type="AlphaFoldDB" id="A0AAE3AUD6"/>
<protein>
    <submittedName>
        <fullName evidence="1">Uncharacterized protein</fullName>
    </submittedName>
</protein>
<dbReference type="Proteomes" id="UP001198962">
    <property type="component" value="Unassembled WGS sequence"/>
</dbReference>
<name>A0AAE3AUD6_9FIRM</name>
<evidence type="ECO:0000313" key="2">
    <source>
        <dbReference type="Proteomes" id="UP001198962"/>
    </source>
</evidence>
<dbReference type="EMBL" id="JAJEPU010000109">
    <property type="protein sequence ID" value="MCC2166089.1"/>
    <property type="molecule type" value="Genomic_DNA"/>
</dbReference>
<accession>A0AAE3AUD6</accession>
<sequence length="234" mass="26549">MVAGIVAVVVVGLIAVNLLGHPSTKNLDVEELAQEYFENNIVENKDMYQICFDYMMDDLSDRIKANAGVLLKTAGFTPMFRKQTDAQSHADSAMRLIKNYFSSDKSSQKELVKTVTQYSSIEIEDMSKENDIIIASVTIQYLDITSVDKTMLENATTLVGFSKIMAKAEDLTQEVIWGKARFIVDAFKDTAENSEERKSSTGIMEFSYDKKRKKWFVNYVDNNLLNAYYGMETR</sequence>
<evidence type="ECO:0000313" key="1">
    <source>
        <dbReference type="EMBL" id="MCC2166089.1"/>
    </source>
</evidence>
<gene>
    <name evidence="1" type="ORF">LKD32_14710</name>
</gene>
<dbReference type="RefSeq" id="WP_308452202.1">
    <property type="nucleotide sequence ID" value="NZ_JAJEPU010000109.1"/>
</dbReference>
<proteinExistence type="predicted"/>
<comment type="caution">
    <text evidence="1">The sequence shown here is derived from an EMBL/GenBank/DDBJ whole genome shotgun (WGS) entry which is preliminary data.</text>
</comment>
<organism evidence="1 2">
    <name type="scientific">Brotaphodocola catenula</name>
    <dbReference type="NCBI Taxonomy" id="2885361"/>
    <lineage>
        <taxon>Bacteria</taxon>
        <taxon>Bacillati</taxon>
        <taxon>Bacillota</taxon>
        <taxon>Clostridia</taxon>
        <taxon>Lachnospirales</taxon>
        <taxon>Lachnospiraceae</taxon>
        <taxon>Brotaphodocola</taxon>
    </lineage>
</organism>
<keyword evidence="2" id="KW-1185">Reference proteome</keyword>
<reference evidence="1" key="1">
    <citation type="submission" date="2021-10" db="EMBL/GenBank/DDBJ databases">
        <title>Anaerobic single-cell dispensing facilitates the cultivation of human gut bacteria.</title>
        <authorList>
            <person name="Afrizal A."/>
        </authorList>
    </citation>
    <scope>NUCLEOTIDE SEQUENCE</scope>
    <source>
        <strain evidence="1">CLA-AA-H274</strain>
    </source>
</reference>